<dbReference type="Proteomes" id="UP000664534">
    <property type="component" value="Unassembled WGS sequence"/>
</dbReference>
<feature type="region of interest" description="Disordered" evidence="2">
    <location>
        <begin position="469"/>
        <end position="498"/>
    </location>
</feature>
<organism evidence="4 5">
    <name type="scientific">Imshaugia aleurites</name>
    <dbReference type="NCBI Taxonomy" id="172621"/>
    <lineage>
        <taxon>Eukaryota</taxon>
        <taxon>Fungi</taxon>
        <taxon>Dikarya</taxon>
        <taxon>Ascomycota</taxon>
        <taxon>Pezizomycotina</taxon>
        <taxon>Lecanoromycetes</taxon>
        <taxon>OSLEUM clade</taxon>
        <taxon>Lecanoromycetidae</taxon>
        <taxon>Lecanorales</taxon>
        <taxon>Lecanorineae</taxon>
        <taxon>Parmeliaceae</taxon>
        <taxon>Imshaugia</taxon>
    </lineage>
</organism>
<dbReference type="InterPro" id="IPR005194">
    <property type="entry name" value="Glyco_hydro_65_C"/>
</dbReference>
<dbReference type="EMBL" id="CAJPDT010000008">
    <property type="protein sequence ID" value="CAF9911166.1"/>
    <property type="molecule type" value="Genomic_DNA"/>
</dbReference>
<dbReference type="AlphaFoldDB" id="A0A8H3EYI1"/>
<dbReference type="Pfam" id="PF03633">
    <property type="entry name" value="Glyco_hydro_65C"/>
    <property type="match status" value="1"/>
</dbReference>
<dbReference type="Gene3D" id="2.60.120.260">
    <property type="entry name" value="Galactose-binding domain-like"/>
    <property type="match status" value="1"/>
</dbReference>
<sequence length="655" mass="69910">MTDPDEYADHVDNGGFTMPMIATTLNNTNILRQKFGVDPSTDFTNIASNIRIERDANNDIILEYRGMLGSIVVKQADVVLNTFPLNYQTDYTAVDGLKDLDYYAAKQTLNGPGMTYAIFSIVAAAVDVAGCSSFTYQQYSEKPYARAPWFQFSEQLNDNFGTNGGKITLSSSVRHPPSSKSALGTHPAFPFLTGHGGANQITVFGYLGLRLTYDSALHINPSLPPQISKLKYRTFYWQGFPISATSNQSHTTLTRLTTPLATCNSSFISIDIPILVGHFGSYTQYMLPPAGSTVVPNRNVSSYTSTKANIAQCLPAKSPDAIVPGQLAIAAVDGAPSTKWQPASDTAATITITLGDQYSPVTSLYFDWAQAPPFEFTAWFHNSSTFDDTTATLVTQQSRVSISNPYDASKADDIVPYMGNTTNVTLTPNVWSGKFARLSITGNQNGLGDGLGATVAEWAVVVDNGSQNITSRTATSNAPTATRSNANTSTSYQSLASSSPATVTNVPATIVSAAPSPSPNAAVIMYREDSCDDASCDSTAHIYAIKPGDTVNVCSNPKSIGSINYPNLDLTKDFDLKSSAFSIGGLTNCVFYGQNLPLPLVGENVGVLECAAMPPLPSIPCDVPAAQSTSCTSSHDLDADDWTPIAYCEWVAVVG</sequence>
<comment type="similarity">
    <text evidence="1">Belongs to the glycosyl hydrolase 65 family.</text>
</comment>
<name>A0A8H3EYI1_9LECA</name>
<proteinExistence type="inferred from homology"/>
<dbReference type="OrthoDB" id="200349at2759"/>
<evidence type="ECO:0000256" key="1">
    <source>
        <dbReference type="ARBA" id="ARBA00006768"/>
    </source>
</evidence>
<dbReference type="Gene3D" id="2.60.420.10">
    <property type="entry name" value="Maltose phosphorylase, domain 3"/>
    <property type="match status" value="1"/>
</dbReference>
<dbReference type="GO" id="GO:0009277">
    <property type="term" value="C:fungal-type cell wall"/>
    <property type="evidence" value="ECO:0007669"/>
    <property type="project" value="TreeGrafter"/>
</dbReference>
<reference evidence="4" key="1">
    <citation type="submission" date="2021-03" db="EMBL/GenBank/DDBJ databases">
        <authorList>
            <person name="Tagirdzhanova G."/>
        </authorList>
    </citation>
    <scope>NUCLEOTIDE SEQUENCE</scope>
</reference>
<dbReference type="InterPro" id="IPR008928">
    <property type="entry name" value="6-hairpin_glycosidase_sf"/>
</dbReference>
<dbReference type="PANTHER" id="PTHR11051">
    <property type="entry name" value="GLYCOSYL HYDROLASE-RELATED"/>
    <property type="match status" value="1"/>
</dbReference>
<evidence type="ECO:0000259" key="3">
    <source>
        <dbReference type="Pfam" id="PF03633"/>
    </source>
</evidence>
<evidence type="ECO:0000313" key="5">
    <source>
        <dbReference type="Proteomes" id="UP000664534"/>
    </source>
</evidence>
<evidence type="ECO:0000256" key="2">
    <source>
        <dbReference type="SAM" id="MobiDB-lite"/>
    </source>
</evidence>
<dbReference type="InterPro" id="IPR012341">
    <property type="entry name" value="6hp_glycosidase-like_sf"/>
</dbReference>
<dbReference type="PANTHER" id="PTHR11051:SF8">
    <property type="entry name" value="PROTEIN-GLUCOSYLGALACTOSYLHYDROXYLYSINE GLUCOSIDASE"/>
    <property type="match status" value="1"/>
</dbReference>
<accession>A0A8H3EYI1</accession>
<dbReference type="GO" id="GO:0005993">
    <property type="term" value="P:trehalose catabolic process"/>
    <property type="evidence" value="ECO:0007669"/>
    <property type="project" value="TreeGrafter"/>
</dbReference>
<keyword evidence="5" id="KW-1185">Reference proteome</keyword>
<feature type="domain" description="Glycoside hydrolase family 65 C-terminal" evidence="3">
    <location>
        <begin position="212"/>
        <end position="256"/>
    </location>
</feature>
<feature type="compositionally biased region" description="Low complexity" evidence="2">
    <location>
        <begin position="470"/>
        <end position="498"/>
    </location>
</feature>
<dbReference type="SUPFAM" id="SSF48208">
    <property type="entry name" value="Six-hairpin glycosidases"/>
    <property type="match status" value="1"/>
</dbReference>
<dbReference type="Gene3D" id="1.50.10.10">
    <property type="match status" value="1"/>
</dbReference>
<protein>
    <recommendedName>
        <fullName evidence="3">Glycoside hydrolase family 65 C-terminal domain-containing protein</fullName>
    </recommendedName>
</protein>
<comment type="caution">
    <text evidence="4">The sequence shown here is derived from an EMBL/GenBank/DDBJ whole genome shotgun (WGS) entry which is preliminary data.</text>
</comment>
<gene>
    <name evidence="4" type="ORF">IMSHALPRED_009953</name>
</gene>
<evidence type="ECO:0000313" key="4">
    <source>
        <dbReference type="EMBL" id="CAF9911166.1"/>
    </source>
</evidence>
<dbReference type="GO" id="GO:0004555">
    <property type="term" value="F:alpha,alpha-trehalase activity"/>
    <property type="evidence" value="ECO:0007669"/>
    <property type="project" value="TreeGrafter"/>
</dbReference>